<comment type="caution">
    <text evidence="2">The sequence shown here is derived from an EMBL/GenBank/DDBJ whole genome shotgun (WGS) entry which is preliminary data.</text>
</comment>
<keyword evidence="1" id="KW-0175">Coiled coil</keyword>
<evidence type="ECO:0000256" key="1">
    <source>
        <dbReference type="SAM" id="Coils"/>
    </source>
</evidence>
<feature type="coiled-coil region" evidence="1">
    <location>
        <begin position="15"/>
        <end position="110"/>
    </location>
</feature>
<sequence>MTPPMVEPHVYEQLLAEQTNKIKDIEKKLKQASQGQQSWRHKCQLLENEREKYEASVKAQYEKEKEPLETELKVLKDSHIEKIQAMSSALAQLQQKVASLQNQLKQHGITEGDVAMTYDDNLTCLAEYSDNQRDILVLDVRHKEDAEFIKDAYHKAMLDQPNPSHTVWSSVQTNIVALQREIDVFQAWRTMANIPASDLSRLARGDDRSSTHSVSSIRKALFGRKTSGKRKSNN</sequence>
<name>A0A8H7BT48_9FUNG</name>
<keyword evidence="3" id="KW-1185">Reference proteome</keyword>
<dbReference type="Proteomes" id="UP000605846">
    <property type="component" value="Unassembled WGS sequence"/>
</dbReference>
<gene>
    <name evidence="2" type="ORF">EC973_006652</name>
</gene>
<evidence type="ECO:0000313" key="3">
    <source>
        <dbReference type="Proteomes" id="UP000605846"/>
    </source>
</evidence>
<dbReference type="AlphaFoldDB" id="A0A8H7BT48"/>
<protein>
    <submittedName>
        <fullName evidence="2">Uncharacterized protein</fullName>
    </submittedName>
</protein>
<organism evidence="2 3">
    <name type="scientific">Apophysomyces ossiformis</name>
    <dbReference type="NCBI Taxonomy" id="679940"/>
    <lineage>
        <taxon>Eukaryota</taxon>
        <taxon>Fungi</taxon>
        <taxon>Fungi incertae sedis</taxon>
        <taxon>Mucoromycota</taxon>
        <taxon>Mucoromycotina</taxon>
        <taxon>Mucoromycetes</taxon>
        <taxon>Mucorales</taxon>
        <taxon>Mucorineae</taxon>
        <taxon>Mucoraceae</taxon>
        <taxon>Apophysomyces</taxon>
    </lineage>
</organism>
<dbReference type="EMBL" id="JABAYA010000043">
    <property type="protein sequence ID" value="KAF7728137.1"/>
    <property type="molecule type" value="Genomic_DNA"/>
</dbReference>
<proteinExistence type="predicted"/>
<reference evidence="2" key="1">
    <citation type="submission" date="2020-01" db="EMBL/GenBank/DDBJ databases">
        <title>Genome Sequencing of Three Apophysomyces-Like Fungal Strains Confirms a Novel Fungal Genus in the Mucoromycota with divergent Burkholderia-like Endosymbiotic Bacteria.</title>
        <authorList>
            <person name="Stajich J.E."/>
            <person name="Macias A.M."/>
            <person name="Carter-House D."/>
            <person name="Lovett B."/>
            <person name="Kasson L.R."/>
            <person name="Berry K."/>
            <person name="Grigoriev I."/>
            <person name="Chang Y."/>
            <person name="Spatafora J."/>
            <person name="Kasson M.T."/>
        </authorList>
    </citation>
    <scope>NUCLEOTIDE SEQUENCE</scope>
    <source>
        <strain evidence="2">NRRL A-21654</strain>
    </source>
</reference>
<accession>A0A8H7BT48</accession>
<dbReference type="OrthoDB" id="2288281at2759"/>
<evidence type="ECO:0000313" key="2">
    <source>
        <dbReference type="EMBL" id="KAF7728137.1"/>
    </source>
</evidence>